<keyword evidence="14" id="KW-1185">Reference proteome</keyword>
<dbReference type="PANTHER" id="PTHR30560:SF3">
    <property type="entry name" value="TRIGGER FACTOR-LIKE PROTEIN TIG, CHLOROPLASTIC"/>
    <property type="match status" value="1"/>
</dbReference>
<accession>A0A5B9P529</accession>
<dbReference type="InterPro" id="IPR046357">
    <property type="entry name" value="PPIase_dom_sf"/>
</dbReference>
<evidence type="ECO:0000256" key="9">
    <source>
        <dbReference type="HAMAP-Rule" id="MF_00303"/>
    </source>
</evidence>
<dbReference type="SUPFAM" id="SSF109998">
    <property type="entry name" value="Triger factor/SurA peptide-binding domain-like"/>
    <property type="match status" value="1"/>
</dbReference>
<comment type="subcellular location">
    <subcellularLocation>
        <location evidence="9">Cytoplasm</location>
    </subcellularLocation>
    <text evidence="9">About half TF is bound to the ribosome near the polypeptide exit tunnel while the other half is free in the cytoplasm.</text>
</comment>
<evidence type="ECO:0000256" key="8">
    <source>
        <dbReference type="ARBA" id="ARBA00029986"/>
    </source>
</evidence>
<dbReference type="Gene3D" id="3.10.50.40">
    <property type="match status" value="1"/>
</dbReference>
<evidence type="ECO:0000256" key="1">
    <source>
        <dbReference type="ARBA" id="ARBA00000971"/>
    </source>
</evidence>
<dbReference type="GO" id="GO:0043335">
    <property type="term" value="P:protein unfolding"/>
    <property type="evidence" value="ECO:0007669"/>
    <property type="project" value="TreeGrafter"/>
</dbReference>
<keyword evidence="5 9" id="KW-0697">Rotamase</keyword>
<dbReference type="Pfam" id="PF05698">
    <property type="entry name" value="Trigger_C"/>
    <property type="match status" value="1"/>
</dbReference>
<evidence type="ECO:0000256" key="4">
    <source>
        <dbReference type="ARBA" id="ARBA00016902"/>
    </source>
</evidence>
<dbReference type="AlphaFoldDB" id="A0A5B9P529"/>
<feature type="domain" description="Trigger factor C-terminal" evidence="12">
    <location>
        <begin position="312"/>
        <end position="468"/>
    </location>
</feature>
<dbReference type="PANTHER" id="PTHR30560">
    <property type="entry name" value="TRIGGER FACTOR CHAPERONE AND PEPTIDYL-PROLYL CIS/TRANS ISOMERASE"/>
    <property type="match status" value="1"/>
</dbReference>
<evidence type="ECO:0000256" key="5">
    <source>
        <dbReference type="ARBA" id="ARBA00023110"/>
    </source>
</evidence>
<dbReference type="Gene3D" id="3.30.70.1050">
    <property type="entry name" value="Trigger factor ribosome-binding domain"/>
    <property type="match status" value="1"/>
</dbReference>
<dbReference type="InterPro" id="IPR008880">
    <property type="entry name" value="Trigger_fac_C"/>
</dbReference>
<name>A0A5B9P529_9BACT</name>
<comment type="function">
    <text evidence="9">Involved in protein export. Acts as a chaperone by maintaining the newly synthesized protein in an open conformation. Functions as a peptidyl-prolyl cis-trans isomerase.</text>
</comment>
<dbReference type="Gene3D" id="1.10.3120.10">
    <property type="entry name" value="Trigger factor, C-terminal domain"/>
    <property type="match status" value="1"/>
</dbReference>
<reference evidence="13 14" key="1">
    <citation type="submission" date="2019-08" db="EMBL/GenBank/DDBJ databases">
        <title>Deep-cultivation of Planctomycetes and their phenomic and genomic characterization uncovers novel biology.</title>
        <authorList>
            <person name="Wiegand S."/>
            <person name="Jogler M."/>
            <person name="Boedeker C."/>
            <person name="Pinto D."/>
            <person name="Vollmers J."/>
            <person name="Rivas-Marin E."/>
            <person name="Kohn T."/>
            <person name="Peeters S.H."/>
            <person name="Heuer A."/>
            <person name="Rast P."/>
            <person name="Oberbeckmann S."/>
            <person name="Bunk B."/>
            <person name="Jeske O."/>
            <person name="Meyerdierks A."/>
            <person name="Storesund J.E."/>
            <person name="Kallscheuer N."/>
            <person name="Luecker S."/>
            <person name="Lage O.M."/>
            <person name="Pohl T."/>
            <person name="Merkel B.J."/>
            <person name="Hornburger P."/>
            <person name="Mueller R.-W."/>
            <person name="Bruemmer F."/>
            <person name="Labrenz M."/>
            <person name="Spormann A.M."/>
            <person name="Op den Camp H."/>
            <person name="Overmann J."/>
            <person name="Amann R."/>
            <person name="Jetten M.S.M."/>
            <person name="Mascher T."/>
            <person name="Medema M.H."/>
            <person name="Devos D.P."/>
            <person name="Kaster A.-K."/>
            <person name="Ovreas L."/>
            <person name="Rohde M."/>
            <person name="Galperin M.Y."/>
            <person name="Jogler C."/>
        </authorList>
    </citation>
    <scope>NUCLEOTIDE SEQUENCE [LARGE SCALE GENOMIC DNA]</scope>
    <source>
        <strain evidence="13 14">FC18</strain>
    </source>
</reference>
<evidence type="ECO:0000256" key="7">
    <source>
        <dbReference type="ARBA" id="ARBA00023235"/>
    </source>
</evidence>
<dbReference type="STRING" id="980251.GCA_001642875_02366"/>
<dbReference type="GO" id="GO:0015031">
    <property type="term" value="P:protein transport"/>
    <property type="evidence" value="ECO:0007669"/>
    <property type="project" value="UniProtKB-UniRule"/>
</dbReference>
<keyword evidence="7 9" id="KW-0413">Isomerase</keyword>
<comment type="domain">
    <text evidence="9">Consists of 3 domains; the N-terminus binds the ribosome, the middle domain has PPIase activity, while the C-terminus has intrinsic chaperone activity on its own.</text>
</comment>
<keyword evidence="9" id="KW-0131">Cell cycle</keyword>
<dbReference type="GO" id="GO:0044183">
    <property type="term" value="F:protein folding chaperone"/>
    <property type="evidence" value="ECO:0007669"/>
    <property type="project" value="TreeGrafter"/>
</dbReference>
<dbReference type="GO" id="GO:0005737">
    <property type="term" value="C:cytoplasm"/>
    <property type="evidence" value="ECO:0007669"/>
    <property type="project" value="UniProtKB-SubCell"/>
</dbReference>
<evidence type="ECO:0000256" key="3">
    <source>
        <dbReference type="ARBA" id="ARBA00013194"/>
    </source>
</evidence>
<evidence type="ECO:0000259" key="12">
    <source>
        <dbReference type="Pfam" id="PF05698"/>
    </source>
</evidence>
<evidence type="ECO:0000256" key="2">
    <source>
        <dbReference type="ARBA" id="ARBA00005464"/>
    </source>
</evidence>
<dbReference type="GO" id="GO:0051301">
    <property type="term" value="P:cell division"/>
    <property type="evidence" value="ECO:0007669"/>
    <property type="project" value="UniProtKB-KW"/>
</dbReference>
<comment type="similarity">
    <text evidence="2 9">Belongs to the FKBP-type PPIase family. Tig subfamily.</text>
</comment>
<evidence type="ECO:0000256" key="6">
    <source>
        <dbReference type="ARBA" id="ARBA00023186"/>
    </source>
</evidence>
<gene>
    <name evidence="9 13" type="primary">tig</name>
    <name evidence="13" type="ORF">MFFC18_04490</name>
</gene>
<dbReference type="InterPro" id="IPR005215">
    <property type="entry name" value="Trig_fac"/>
</dbReference>
<evidence type="ECO:0000313" key="13">
    <source>
        <dbReference type="EMBL" id="QEG20599.1"/>
    </source>
</evidence>
<keyword evidence="9" id="KW-0963">Cytoplasm</keyword>
<dbReference type="KEGG" id="mff:MFFC18_04490"/>
<dbReference type="GO" id="GO:0043022">
    <property type="term" value="F:ribosome binding"/>
    <property type="evidence" value="ECO:0007669"/>
    <property type="project" value="TreeGrafter"/>
</dbReference>
<dbReference type="GO" id="GO:0003755">
    <property type="term" value="F:peptidyl-prolyl cis-trans isomerase activity"/>
    <property type="evidence" value="ECO:0007669"/>
    <property type="project" value="UniProtKB-UniRule"/>
</dbReference>
<dbReference type="InterPro" id="IPR008881">
    <property type="entry name" value="Trigger_fac_ribosome-bd_bac"/>
</dbReference>
<comment type="catalytic activity">
    <reaction evidence="1 9">
        <text>[protein]-peptidylproline (omega=180) = [protein]-peptidylproline (omega=0)</text>
        <dbReference type="Rhea" id="RHEA:16237"/>
        <dbReference type="Rhea" id="RHEA-COMP:10747"/>
        <dbReference type="Rhea" id="RHEA-COMP:10748"/>
        <dbReference type="ChEBI" id="CHEBI:83833"/>
        <dbReference type="ChEBI" id="CHEBI:83834"/>
        <dbReference type="EC" id="5.2.1.8"/>
    </reaction>
</comment>
<evidence type="ECO:0000259" key="11">
    <source>
        <dbReference type="Pfam" id="PF05697"/>
    </source>
</evidence>
<dbReference type="EC" id="5.2.1.8" evidence="3 9"/>
<protein>
    <recommendedName>
        <fullName evidence="4 9">Trigger factor</fullName>
        <shortName evidence="9">TF</shortName>
        <ecNumber evidence="3 9">5.2.1.8</ecNumber>
    </recommendedName>
    <alternativeName>
        <fullName evidence="8 9">PPIase</fullName>
    </alternativeName>
</protein>
<dbReference type="Pfam" id="PF05697">
    <property type="entry name" value="Trigger_N"/>
    <property type="match status" value="1"/>
</dbReference>
<dbReference type="NCBIfam" id="TIGR00115">
    <property type="entry name" value="tig"/>
    <property type="match status" value="1"/>
</dbReference>
<dbReference type="SUPFAM" id="SSF102735">
    <property type="entry name" value="Trigger factor ribosome-binding domain"/>
    <property type="match status" value="1"/>
</dbReference>
<evidence type="ECO:0000313" key="14">
    <source>
        <dbReference type="Proteomes" id="UP000322214"/>
    </source>
</evidence>
<keyword evidence="6 9" id="KW-0143">Chaperone</keyword>
<dbReference type="OrthoDB" id="9767721at2"/>
<evidence type="ECO:0000256" key="10">
    <source>
        <dbReference type="SAM" id="MobiDB-lite"/>
    </source>
</evidence>
<organism evidence="13 14">
    <name type="scientific">Mariniblastus fucicola</name>
    <dbReference type="NCBI Taxonomy" id="980251"/>
    <lineage>
        <taxon>Bacteria</taxon>
        <taxon>Pseudomonadati</taxon>
        <taxon>Planctomycetota</taxon>
        <taxon>Planctomycetia</taxon>
        <taxon>Pirellulales</taxon>
        <taxon>Pirellulaceae</taxon>
        <taxon>Mariniblastus</taxon>
    </lineage>
</organism>
<sequence>MIFSLAHPQTSLVKLQSGTVSRNKITFWKPLVNTSTEIPATDEAQKLDLNLDINETSSCGRHVTVTVPRTDIERYYQKQFDSIIPKAEVPGFRVGKAPRNLVEKKFRKQVADQVKGALLMDSLTQISESEVFSAISEPDLDYEQVAVPDDGDLKFEFNIEVRPDFELPKWKGLKIERPEYDFTDADVDAELAKLTAQFSTLEPVEDKVAAEDYVEVNITTRLDGEDISSASDISVQVLPTLSLADAMIEDFDKLMIGAEADEKRTAKVTVNEFSENVELAGKELEIEFEILDVKRRGGDGVDGLAEKTGMDMEELRKRIKEGLESRLEYRQREVVREQISKTLTESASWELPQDLLRRQSGRELERASIEMRRSGFSDQEIRERENRIRSNILERTETMLREHFILERIAEDEKVEETEADYTMEIARIAAQQNDSPRRVRARLERSGQMDSLRNMIIEGKVIDMITEAASFEATKYEQEQQSTVEAIDFFAAGKLANIPEAKYEGGEDQPIPGVKPERE</sequence>
<dbReference type="SUPFAM" id="SSF54534">
    <property type="entry name" value="FKBP-like"/>
    <property type="match status" value="1"/>
</dbReference>
<proteinExistence type="inferred from homology"/>
<dbReference type="InterPro" id="IPR036611">
    <property type="entry name" value="Trigger_fac_ribosome-bd_sf"/>
</dbReference>
<dbReference type="InterPro" id="IPR037041">
    <property type="entry name" value="Trigger_fac_C_sf"/>
</dbReference>
<feature type="domain" description="Trigger factor ribosome-binding bacterial" evidence="11">
    <location>
        <begin position="52"/>
        <end position="194"/>
    </location>
</feature>
<dbReference type="EMBL" id="CP042912">
    <property type="protein sequence ID" value="QEG20599.1"/>
    <property type="molecule type" value="Genomic_DNA"/>
</dbReference>
<dbReference type="InterPro" id="IPR027304">
    <property type="entry name" value="Trigger_fact/SurA_dom_sf"/>
</dbReference>
<dbReference type="Proteomes" id="UP000322214">
    <property type="component" value="Chromosome"/>
</dbReference>
<keyword evidence="9" id="KW-0132">Cell division</keyword>
<feature type="region of interest" description="Disordered" evidence="10">
    <location>
        <begin position="501"/>
        <end position="520"/>
    </location>
</feature>
<dbReference type="GO" id="GO:0051083">
    <property type="term" value="P:'de novo' cotranslational protein folding"/>
    <property type="evidence" value="ECO:0007669"/>
    <property type="project" value="TreeGrafter"/>
</dbReference>
<dbReference type="HAMAP" id="MF_00303">
    <property type="entry name" value="Trigger_factor_Tig"/>
    <property type="match status" value="1"/>
</dbReference>